<dbReference type="Proteomes" id="UP000199677">
    <property type="component" value="Unassembled WGS sequence"/>
</dbReference>
<organism evidence="2 3">
    <name type="scientific">Vreelandella arcis</name>
    <dbReference type="NCBI Taxonomy" id="416873"/>
    <lineage>
        <taxon>Bacteria</taxon>
        <taxon>Pseudomonadati</taxon>
        <taxon>Pseudomonadota</taxon>
        <taxon>Gammaproteobacteria</taxon>
        <taxon>Oceanospirillales</taxon>
        <taxon>Halomonadaceae</taxon>
        <taxon>Vreelandella</taxon>
    </lineage>
</organism>
<feature type="transmembrane region" description="Helical" evidence="1">
    <location>
        <begin position="20"/>
        <end position="38"/>
    </location>
</feature>
<dbReference type="AlphaFoldDB" id="A0A1G9ZND0"/>
<proteinExistence type="predicted"/>
<dbReference type="EMBL" id="FNII01000003">
    <property type="protein sequence ID" value="SDN22093.1"/>
    <property type="molecule type" value="Genomic_DNA"/>
</dbReference>
<sequence length="121" mass="14027">MSQALNIASVVPRRQRRHGLARWWLASLLVGCLLPTNLTYAEALRGGERSVVACFWVPSVLRARTRLMATRRRAMRRWWLAEQPAIVPLQRAVWRCFVSVLVAAHDVFSRRGPPRFSPFYR</sequence>
<name>A0A1G9ZND0_9GAMM</name>
<evidence type="ECO:0000313" key="3">
    <source>
        <dbReference type="Proteomes" id="UP000199677"/>
    </source>
</evidence>
<reference evidence="3" key="1">
    <citation type="submission" date="2016-10" db="EMBL/GenBank/DDBJ databases">
        <authorList>
            <person name="Varghese N."/>
            <person name="Submissions S."/>
        </authorList>
    </citation>
    <scope>NUCLEOTIDE SEQUENCE [LARGE SCALE GENOMIC DNA]</scope>
    <source>
        <strain evidence="3">CGMCC 1.6494</strain>
    </source>
</reference>
<dbReference type="STRING" id="416873.SAMN04487951_103171"/>
<keyword evidence="1" id="KW-1133">Transmembrane helix</keyword>
<keyword evidence="3" id="KW-1185">Reference proteome</keyword>
<accession>A0A1G9ZND0</accession>
<evidence type="ECO:0000313" key="2">
    <source>
        <dbReference type="EMBL" id="SDN22093.1"/>
    </source>
</evidence>
<protein>
    <submittedName>
        <fullName evidence="2">Uncharacterized protein</fullName>
    </submittedName>
</protein>
<gene>
    <name evidence="2" type="ORF">SAMN04487951_103171</name>
</gene>
<dbReference type="RefSeq" id="WP_089702997.1">
    <property type="nucleotide sequence ID" value="NZ_FNII01000003.1"/>
</dbReference>
<keyword evidence="1" id="KW-0812">Transmembrane</keyword>
<evidence type="ECO:0000256" key="1">
    <source>
        <dbReference type="SAM" id="Phobius"/>
    </source>
</evidence>
<dbReference type="OrthoDB" id="6170590at2"/>
<keyword evidence="1" id="KW-0472">Membrane</keyword>